<sequence length="745" mass="82595">MPRARKIPRSEWERNKQSICALFIDRDKSHEELVISMAEEHGFHASKAQYIRQLGEWNIKKYSTKKDWKHADALVRKRKIDGKETEILMNGKLISAKKLKKELGRYGWQQTYDQSFTEDAPEGVIARTPPSSMPTSIRVRALPWFQFRDELHLFAIRNSPVVPDHGPPRHDLSASGTQINLVPFVNKVLITRQLAKTTSDAVSLMQEQIPPMPELDPTTQVVHRDPDPWSLALQWAVYRCTNNLLRPDQVDELLRFASATGNLAVLKGICRMRGPTTMALLSRLLPSAVRLRDSALAEFFLHQGADPDARDGTYWDWTSLQIAAEDHNGDIIQLLLEHGADPNHFTNLNQAPLHLALRKPGELSLVKALVRAGGDLDPRGGADINRCGTLGSALFNACRNQNPHLFDLLLALGAHPDPPGCHVSPLMAAIEQEWQYGAQVLIRAGADVNKPCTKPSSSDRYNDWGWDWDLNVPLVAAVLTDEVEFVQMLFDAGAELNAQTSRCLEFAIKHRSNDIVRLLLEKGANPNQVSPGWKATTPIHIAVMRDDYDIDTEVLKTLIEFGADVNASSGEGYPLEIISSEIRALGEDGFEDYDLEEARDLLLQAHANPGLFNHSTLQRAAEKGDIAQVRSLIANGEDVNEPANDNGGATALQYAAMHGHLGIAMLLVENGAHINAPGAKHNGRTALQGAAENGRLDMVHLLLEHDDEPELLAERRRDAADFADGAGYYLIRDILLGCNDHESSC</sequence>
<feature type="repeat" description="ANK" evidence="3">
    <location>
        <begin position="534"/>
        <end position="570"/>
    </location>
</feature>
<dbReference type="GO" id="GO:0085020">
    <property type="term" value="P:protein K6-linked ubiquitination"/>
    <property type="evidence" value="ECO:0007669"/>
    <property type="project" value="TreeGrafter"/>
</dbReference>
<dbReference type="AlphaFoldDB" id="A0A3M2SDI3"/>
<evidence type="ECO:0000313" key="6">
    <source>
        <dbReference type="Proteomes" id="UP000277212"/>
    </source>
</evidence>
<dbReference type="InterPro" id="IPR025676">
    <property type="entry name" value="Clr5_dom"/>
</dbReference>
<keyword evidence="6" id="KW-1185">Reference proteome</keyword>
<feature type="domain" description="Clr5" evidence="4">
    <location>
        <begin position="9"/>
        <end position="61"/>
    </location>
</feature>
<evidence type="ECO:0000313" key="5">
    <source>
        <dbReference type="EMBL" id="RMJ15624.1"/>
    </source>
</evidence>
<dbReference type="PANTHER" id="PTHR24171">
    <property type="entry name" value="ANKYRIN REPEAT DOMAIN-CONTAINING PROTEIN 39-RELATED"/>
    <property type="match status" value="1"/>
</dbReference>
<dbReference type="SMART" id="SM00248">
    <property type="entry name" value="ANK"/>
    <property type="match status" value="10"/>
</dbReference>
<dbReference type="PROSITE" id="PS50088">
    <property type="entry name" value="ANK_REPEAT"/>
    <property type="match status" value="5"/>
</dbReference>
<dbReference type="Proteomes" id="UP000277212">
    <property type="component" value="Unassembled WGS sequence"/>
</dbReference>
<protein>
    <recommendedName>
        <fullName evidence="4">Clr5 domain-containing protein</fullName>
    </recommendedName>
</protein>
<proteinExistence type="predicted"/>
<dbReference type="Pfam" id="PF14420">
    <property type="entry name" value="Clr5"/>
    <property type="match status" value="1"/>
</dbReference>
<dbReference type="InterPro" id="IPR002110">
    <property type="entry name" value="Ankyrin_rpt"/>
</dbReference>
<reference evidence="5 6" key="1">
    <citation type="submission" date="2017-06" db="EMBL/GenBank/DDBJ databases">
        <title>Comparative genomic analysis of Ambrosia Fusariam Clade fungi.</title>
        <authorList>
            <person name="Stajich J.E."/>
            <person name="Carrillo J."/>
            <person name="Kijimoto T."/>
            <person name="Eskalen A."/>
            <person name="O'Donnell K."/>
            <person name="Kasson M."/>
        </authorList>
    </citation>
    <scope>NUCLEOTIDE SEQUENCE [LARGE SCALE GENOMIC DNA]</scope>
    <source>
        <strain evidence="5">UCR3666</strain>
    </source>
</reference>
<dbReference type="GO" id="GO:0004842">
    <property type="term" value="F:ubiquitin-protein transferase activity"/>
    <property type="evidence" value="ECO:0007669"/>
    <property type="project" value="TreeGrafter"/>
</dbReference>
<dbReference type="SUPFAM" id="SSF48403">
    <property type="entry name" value="Ankyrin repeat"/>
    <property type="match status" value="2"/>
</dbReference>
<dbReference type="PROSITE" id="PS50297">
    <property type="entry name" value="ANK_REP_REGION"/>
    <property type="match status" value="4"/>
</dbReference>
<accession>A0A3M2SDI3</accession>
<dbReference type="OrthoDB" id="539213at2759"/>
<evidence type="ECO:0000256" key="2">
    <source>
        <dbReference type="ARBA" id="ARBA00023043"/>
    </source>
</evidence>
<dbReference type="PANTHER" id="PTHR24171:SF8">
    <property type="entry name" value="BRCA1-ASSOCIATED RING DOMAIN PROTEIN 1"/>
    <property type="match status" value="1"/>
</dbReference>
<dbReference type="Gene3D" id="1.25.40.20">
    <property type="entry name" value="Ankyrin repeat-containing domain"/>
    <property type="match status" value="2"/>
</dbReference>
<keyword evidence="2 3" id="KW-0040">ANK repeat</keyword>
<name>A0A3M2SDI3_9HYPO</name>
<dbReference type="InterPro" id="IPR036770">
    <property type="entry name" value="Ankyrin_rpt-contain_sf"/>
</dbReference>
<dbReference type="Pfam" id="PF12796">
    <property type="entry name" value="Ank_2"/>
    <property type="match status" value="2"/>
</dbReference>
<dbReference type="STRING" id="2010991.A0A3M2SDI3"/>
<comment type="caution">
    <text evidence="5">The sequence shown here is derived from an EMBL/GenBank/DDBJ whole genome shotgun (WGS) entry which is preliminary data.</text>
</comment>
<feature type="repeat" description="ANK" evidence="3">
    <location>
        <begin position="647"/>
        <end position="679"/>
    </location>
</feature>
<evidence type="ECO:0000256" key="3">
    <source>
        <dbReference type="PROSITE-ProRule" id="PRU00023"/>
    </source>
</evidence>
<dbReference type="EMBL" id="NKUJ01000061">
    <property type="protein sequence ID" value="RMJ15624.1"/>
    <property type="molecule type" value="Genomic_DNA"/>
</dbReference>
<dbReference type="Pfam" id="PF13637">
    <property type="entry name" value="Ank_4"/>
    <property type="match status" value="1"/>
</dbReference>
<feature type="repeat" description="ANK" evidence="3">
    <location>
        <begin position="315"/>
        <end position="347"/>
    </location>
</feature>
<gene>
    <name evidence="5" type="ORF">CDV36_004711</name>
</gene>
<organism evidence="5 6">
    <name type="scientific">Fusarium kuroshium</name>
    <dbReference type="NCBI Taxonomy" id="2010991"/>
    <lineage>
        <taxon>Eukaryota</taxon>
        <taxon>Fungi</taxon>
        <taxon>Dikarya</taxon>
        <taxon>Ascomycota</taxon>
        <taxon>Pezizomycotina</taxon>
        <taxon>Sordariomycetes</taxon>
        <taxon>Hypocreomycetidae</taxon>
        <taxon>Hypocreales</taxon>
        <taxon>Nectriaceae</taxon>
        <taxon>Fusarium</taxon>
        <taxon>Fusarium solani species complex</taxon>
    </lineage>
</organism>
<evidence type="ECO:0000256" key="1">
    <source>
        <dbReference type="ARBA" id="ARBA00022737"/>
    </source>
</evidence>
<feature type="repeat" description="ANK" evidence="3">
    <location>
        <begin position="469"/>
        <end position="501"/>
    </location>
</feature>
<feature type="repeat" description="ANK" evidence="3">
    <location>
        <begin position="682"/>
        <end position="714"/>
    </location>
</feature>
<evidence type="ECO:0000259" key="4">
    <source>
        <dbReference type="Pfam" id="PF14420"/>
    </source>
</evidence>
<keyword evidence="1" id="KW-0677">Repeat</keyword>